<protein>
    <recommendedName>
        <fullName evidence="2">RING-type domain-containing protein</fullName>
    </recommendedName>
</protein>
<dbReference type="PROSITE" id="PS50089">
    <property type="entry name" value="ZF_RING_2"/>
    <property type="match status" value="1"/>
</dbReference>
<dbReference type="EMBL" id="JAXOVC010000003">
    <property type="protein sequence ID" value="KAK4503744.1"/>
    <property type="molecule type" value="Genomic_DNA"/>
</dbReference>
<keyword evidence="1" id="KW-0863">Zinc-finger</keyword>
<sequence>MTTSQQPIFHSREQFLANGLVHARHPAEQTVECGICMDDTSESVTLGCHNTHIFCFECINQWLKQSDCCPMCKKQLFYTTKSAPKTVLVERAHDLLHNRGPMHQIEHFGAGPLVDSDESLRILNQSASNARWWLGRGYRGHGEVQVHNEIRSTAGDGLSVNTIRMATDFAMIGNYIPAVSEVRNRPYSAQQQEHWTLVLTTLWNLLRTYNGKTLDTSPHILYKRLKKKLKRLPDFDRIQFLRRHSQGFDDSRLCEDLKSLLNFVAYMARVELHRQRRLGQVAQQQEGKWKKKLAPVKGFLKQLGPSNWGRFRYL</sequence>
<dbReference type="InterPro" id="IPR001841">
    <property type="entry name" value="Znf_RING"/>
</dbReference>
<dbReference type="PANTHER" id="PTHR23041">
    <property type="entry name" value="RING FINGER DOMAIN-CONTAINING"/>
    <property type="match status" value="1"/>
</dbReference>
<reference evidence="3 4" key="1">
    <citation type="journal article" date="2023" name="G3 (Bethesda)">
        <title>A chromosome-level genome assembly of Zasmidium syzygii isolated from banana leaves.</title>
        <authorList>
            <person name="van Westerhoven A.C."/>
            <person name="Mehrabi R."/>
            <person name="Talebi R."/>
            <person name="Steentjes M.B.F."/>
            <person name="Corcolon B."/>
            <person name="Chong P.A."/>
            <person name="Kema G.H.J."/>
            <person name="Seidl M.F."/>
        </authorList>
    </citation>
    <scope>NUCLEOTIDE SEQUENCE [LARGE SCALE GENOMIC DNA]</scope>
    <source>
        <strain evidence="3 4">P124</strain>
    </source>
</reference>
<name>A0ABR0EQU0_ZASCE</name>
<evidence type="ECO:0000256" key="1">
    <source>
        <dbReference type="PROSITE-ProRule" id="PRU00175"/>
    </source>
</evidence>
<dbReference type="SUPFAM" id="SSF57850">
    <property type="entry name" value="RING/U-box"/>
    <property type="match status" value="1"/>
</dbReference>
<dbReference type="PANTHER" id="PTHR23041:SF78">
    <property type="entry name" value="E3 UBIQUITIN-PROTEIN LIGASE RNF4"/>
    <property type="match status" value="1"/>
</dbReference>
<dbReference type="Proteomes" id="UP001305779">
    <property type="component" value="Unassembled WGS sequence"/>
</dbReference>
<keyword evidence="4" id="KW-1185">Reference proteome</keyword>
<evidence type="ECO:0000313" key="4">
    <source>
        <dbReference type="Proteomes" id="UP001305779"/>
    </source>
</evidence>
<evidence type="ECO:0000259" key="2">
    <source>
        <dbReference type="PROSITE" id="PS50089"/>
    </source>
</evidence>
<comment type="caution">
    <text evidence="3">The sequence shown here is derived from an EMBL/GenBank/DDBJ whole genome shotgun (WGS) entry which is preliminary data.</text>
</comment>
<proteinExistence type="predicted"/>
<organism evidence="3 4">
    <name type="scientific">Zasmidium cellare</name>
    <name type="common">Wine cellar mold</name>
    <name type="synonym">Racodium cellare</name>
    <dbReference type="NCBI Taxonomy" id="395010"/>
    <lineage>
        <taxon>Eukaryota</taxon>
        <taxon>Fungi</taxon>
        <taxon>Dikarya</taxon>
        <taxon>Ascomycota</taxon>
        <taxon>Pezizomycotina</taxon>
        <taxon>Dothideomycetes</taxon>
        <taxon>Dothideomycetidae</taxon>
        <taxon>Mycosphaerellales</taxon>
        <taxon>Mycosphaerellaceae</taxon>
        <taxon>Zasmidium</taxon>
    </lineage>
</organism>
<keyword evidence="1" id="KW-0862">Zinc</keyword>
<dbReference type="InterPro" id="IPR047134">
    <property type="entry name" value="RNF4"/>
</dbReference>
<keyword evidence="1" id="KW-0479">Metal-binding</keyword>
<accession>A0ABR0EQU0</accession>
<gene>
    <name evidence="3" type="ORF">PRZ48_004659</name>
</gene>
<dbReference type="InterPro" id="IPR013083">
    <property type="entry name" value="Znf_RING/FYVE/PHD"/>
</dbReference>
<feature type="domain" description="RING-type" evidence="2">
    <location>
        <begin position="33"/>
        <end position="73"/>
    </location>
</feature>
<dbReference type="Gene3D" id="3.30.40.10">
    <property type="entry name" value="Zinc/RING finger domain, C3HC4 (zinc finger)"/>
    <property type="match status" value="1"/>
</dbReference>
<evidence type="ECO:0000313" key="3">
    <source>
        <dbReference type="EMBL" id="KAK4503744.1"/>
    </source>
</evidence>
<dbReference type="Pfam" id="PF13639">
    <property type="entry name" value="zf-RING_2"/>
    <property type="match status" value="1"/>
</dbReference>